<proteinExistence type="predicted"/>
<accession>A0A6A5XW02</accession>
<protein>
    <submittedName>
        <fullName evidence="2">Uncharacterized protein</fullName>
    </submittedName>
</protein>
<sequence>MVLDDMSSIDKQPEEDSLSEDDEEQDSIRLLATKCNDLFDSSLARTAGSDRALPPLALRFFGDYKRRFQGWCWFMCVITEHENESLDYRLRNDAWLHDVIMRYLDILLDNLLFVDRSQLQGNDYDSCNNETELPSVLQVGFTGIRESVDRLNKLGVNRMTSSRSIFVASARRFATQHPDLVRLSDFELRAYIAVYNLYPSAPESLRQQLSDSMTDRYAKLCYEANITRRFQPPSSSKVESRQQQNDKDDVQPNE</sequence>
<dbReference type="GeneID" id="54289170"/>
<dbReference type="AlphaFoldDB" id="A0A6A5XW02"/>
<feature type="compositionally biased region" description="Basic and acidic residues" evidence="1">
    <location>
        <begin position="238"/>
        <end position="254"/>
    </location>
</feature>
<evidence type="ECO:0000256" key="1">
    <source>
        <dbReference type="SAM" id="MobiDB-lite"/>
    </source>
</evidence>
<evidence type="ECO:0000313" key="2">
    <source>
        <dbReference type="EMBL" id="KAF2016810.1"/>
    </source>
</evidence>
<name>A0A6A5XW02_9PLEO</name>
<reference evidence="2" key="1">
    <citation type="journal article" date="2020" name="Stud. Mycol.">
        <title>101 Dothideomycetes genomes: a test case for predicting lifestyles and emergence of pathogens.</title>
        <authorList>
            <person name="Haridas S."/>
            <person name="Albert R."/>
            <person name="Binder M."/>
            <person name="Bloem J."/>
            <person name="Labutti K."/>
            <person name="Salamov A."/>
            <person name="Andreopoulos B."/>
            <person name="Baker S."/>
            <person name="Barry K."/>
            <person name="Bills G."/>
            <person name="Bluhm B."/>
            <person name="Cannon C."/>
            <person name="Castanera R."/>
            <person name="Culley D."/>
            <person name="Daum C."/>
            <person name="Ezra D."/>
            <person name="Gonzalez J."/>
            <person name="Henrissat B."/>
            <person name="Kuo A."/>
            <person name="Liang C."/>
            <person name="Lipzen A."/>
            <person name="Lutzoni F."/>
            <person name="Magnuson J."/>
            <person name="Mondo S."/>
            <person name="Nolan M."/>
            <person name="Ohm R."/>
            <person name="Pangilinan J."/>
            <person name="Park H.-J."/>
            <person name="Ramirez L."/>
            <person name="Alfaro M."/>
            <person name="Sun H."/>
            <person name="Tritt A."/>
            <person name="Yoshinaga Y."/>
            <person name="Zwiers L.-H."/>
            <person name="Turgeon B."/>
            <person name="Goodwin S."/>
            <person name="Spatafora J."/>
            <person name="Crous P."/>
            <person name="Grigoriev I."/>
        </authorList>
    </citation>
    <scope>NUCLEOTIDE SEQUENCE</scope>
    <source>
        <strain evidence="2">CBS 175.79</strain>
    </source>
</reference>
<dbReference type="RefSeq" id="XP_033385149.1">
    <property type="nucleotide sequence ID" value="XM_033531773.1"/>
</dbReference>
<feature type="region of interest" description="Disordered" evidence="1">
    <location>
        <begin position="231"/>
        <end position="254"/>
    </location>
</feature>
<dbReference type="EMBL" id="ML978068">
    <property type="protein sequence ID" value="KAF2016810.1"/>
    <property type="molecule type" value="Genomic_DNA"/>
</dbReference>
<dbReference type="OrthoDB" id="6133115at2759"/>
<feature type="region of interest" description="Disordered" evidence="1">
    <location>
        <begin position="1"/>
        <end position="23"/>
    </location>
</feature>
<dbReference type="Proteomes" id="UP000799778">
    <property type="component" value="Unassembled WGS sequence"/>
</dbReference>
<gene>
    <name evidence="2" type="ORF">BU24DRAFT_459936</name>
</gene>
<keyword evidence="3" id="KW-1185">Reference proteome</keyword>
<organism evidence="2 3">
    <name type="scientific">Aaosphaeria arxii CBS 175.79</name>
    <dbReference type="NCBI Taxonomy" id="1450172"/>
    <lineage>
        <taxon>Eukaryota</taxon>
        <taxon>Fungi</taxon>
        <taxon>Dikarya</taxon>
        <taxon>Ascomycota</taxon>
        <taxon>Pezizomycotina</taxon>
        <taxon>Dothideomycetes</taxon>
        <taxon>Pleosporomycetidae</taxon>
        <taxon>Pleosporales</taxon>
        <taxon>Pleosporales incertae sedis</taxon>
        <taxon>Aaosphaeria</taxon>
    </lineage>
</organism>
<evidence type="ECO:0000313" key="3">
    <source>
        <dbReference type="Proteomes" id="UP000799778"/>
    </source>
</evidence>
<feature type="compositionally biased region" description="Acidic residues" evidence="1">
    <location>
        <begin position="13"/>
        <end position="23"/>
    </location>
</feature>